<evidence type="ECO:0000256" key="1">
    <source>
        <dbReference type="SAM" id="Phobius"/>
    </source>
</evidence>
<keyword evidence="3" id="KW-1185">Reference proteome</keyword>
<accession>A0ABU1YA87</accession>
<keyword evidence="1" id="KW-1133">Transmembrane helix</keyword>
<evidence type="ECO:0000313" key="3">
    <source>
        <dbReference type="Proteomes" id="UP001269081"/>
    </source>
</evidence>
<evidence type="ECO:0000313" key="2">
    <source>
        <dbReference type="EMBL" id="MDR7211063.1"/>
    </source>
</evidence>
<organism evidence="2 3">
    <name type="scientific">Flavobacterium piscis</name>
    <dbReference type="NCBI Taxonomy" id="1114874"/>
    <lineage>
        <taxon>Bacteria</taxon>
        <taxon>Pseudomonadati</taxon>
        <taxon>Bacteroidota</taxon>
        <taxon>Flavobacteriia</taxon>
        <taxon>Flavobacteriales</taxon>
        <taxon>Flavobacteriaceae</taxon>
        <taxon>Flavobacterium</taxon>
    </lineage>
</organism>
<proteinExistence type="predicted"/>
<dbReference type="EMBL" id="JAVDWQ010000010">
    <property type="protein sequence ID" value="MDR7211063.1"/>
    <property type="molecule type" value="Genomic_DNA"/>
</dbReference>
<comment type="caution">
    <text evidence="2">The sequence shown here is derived from an EMBL/GenBank/DDBJ whole genome shotgun (WGS) entry which is preliminary data.</text>
</comment>
<feature type="transmembrane region" description="Helical" evidence="1">
    <location>
        <begin position="123"/>
        <end position="145"/>
    </location>
</feature>
<reference evidence="2 3" key="1">
    <citation type="submission" date="2023-07" db="EMBL/GenBank/DDBJ databases">
        <title>Sorghum-associated microbial communities from plants grown in Nebraska, USA.</title>
        <authorList>
            <person name="Schachtman D."/>
        </authorList>
    </citation>
    <scope>NUCLEOTIDE SEQUENCE [LARGE SCALE GENOMIC DNA]</scope>
    <source>
        <strain evidence="2 3">4129</strain>
    </source>
</reference>
<dbReference type="RefSeq" id="WP_310282406.1">
    <property type="nucleotide sequence ID" value="NZ_JAVDWQ010000010.1"/>
</dbReference>
<dbReference type="Proteomes" id="UP001269081">
    <property type="component" value="Unassembled WGS sequence"/>
</dbReference>
<feature type="transmembrane region" description="Helical" evidence="1">
    <location>
        <begin position="89"/>
        <end position="111"/>
    </location>
</feature>
<name>A0ABU1YA87_9FLAO</name>
<evidence type="ECO:0008006" key="4">
    <source>
        <dbReference type="Google" id="ProtNLM"/>
    </source>
</evidence>
<feature type="transmembrane region" description="Helical" evidence="1">
    <location>
        <begin position="57"/>
        <end position="77"/>
    </location>
</feature>
<sequence length="151" mass="17271">MNPFIQLLIATFTATSAMTMFSYIVSASFKELYKEPLLLKYLLIRLKITVSDRLKEILAWLIHYLIGFIFVLGYYLLWLNGIISFNVVAGIYLGAICGVIGIIGWIIMLKLARFEKKANDKGYYIQLFLAHIIFGITAIFTFLLINGEKIM</sequence>
<protein>
    <recommendedName>
        <fullName evidence="4">DUF2938 family protein</fullName>
    </recommendedName>
</protein>
<keyword evidence="1" id="KW-0812">Transmembrane</keyword>
<gene>
    <name evidence="2" type="ORF">J2W48_003014</name>
</gene>
<keyword evidence="1" id="KW-0472">Membrane</keyword>